<organism evidence="4 5">
    <name type="scientific">Clostridium tetanomorphum</name>
    <dbReference type="NCBI Taxonomy" id="1553"/>
    <lineage>
        <taxon>Bacteria</taxon>
        <taxon>Bacillati</taxon>
        <taxon>Bacillota</taxon>
        <taxon>Clostridia</taxon>
        <taxon>Eubacteriales</taxon>
        <taxon>Clostridiaceae</taxon>
        <taxon>Clostridium</taxon>
    </lineage>
</organism>
<keyword evidence="2" id="KW-0378">Hydrolase</keyword>
<protein>
    <submittedName>
        <fullName evidence="4">Patatin-like phospholipase family protein</fullName>
    </submittedName>
</protein>
<keyword evidence="2" id="KW-0442">Lipid degradation</keyword>
<dbReference type="SUPFAM" id="SSF52151">
    <property type="entry name" value="FabD/lysophospholipase-like"/>
    <property type="match status" value="1"/>
</dbReference>
<feature type="domain" description="PNPLA" evidence="3">
    <location>
        <begin position="5"/>
        <end position="199"/>
    </location>
</feature>
<dbReference type="GO" id="GO:0016042">
    <property type="term" value="P:lipid catabolic process"/>
    <property type="evidence" value="ECO:0007669"/>
    <property type="project" value="UniProtKB-UniRule"/>
</dbReference>
<dbReference type="GO" id="GO:0016787">
    <property type="term" value="F:hydrolase activity"/>
    <property type="evidence" value="ECO:0007669"/>
    <property type="project" value="UniProtKB-UniRule"/>
</dbReference>
<dbReference type="EMBL" id="JAAZWO010000058">
    <property type="protein sequence ID" value="MBC2400193.1"/>
    <property type="molecule type" value="Genomic_DNA"/>
</dbReference>
<dbReference type="InterPro" id="IPR052580">
    <property type="entry name" value="Lipid_Hydrolase"/>
</dbReference>
<dbReference type="InterPro" id="IPR002641">
    <property type="entry name" value="PNPLA_dom"/>
</dbReference>
<comment type="caution">
    <text evidence="2">Lacks conserved residue(s) required for the propagation of feature annotation.</text>
</comment>
<dbReference type="Pfam" id="PF01734">
    <property type="entry name" value="Patatin"/>
    <property type="match status" value="1"/>
</dbReference>
<feature type="active site" description="Nucleophile" evidence="2">
    <location>
        <position position="38"/>
    </location>
</feature>
<feature type="active site" description="Proton acceptor" evidence="2">
    <location>
        <position position="186"/>
    </location>
</feature>
<name>A0A923J3E7_CLOTT</name>
<dbReference type="PROSITE" id="PS51635">
    <property type="entry name" value="PNPLA"/>
    <property type="match status" value="1"/>
</dbReference>
<dbReference type="CDD" id="cd07207">
    <property type="entry name" value="Pat_ExoU_VipD_like"/>
    <property type="match status" value="1"/>
</dbReference>
<feature type="short sequence motif" description="GXSXG" evidence="2">
    <location>
        <begin position="36"/>
        <end position="40"/>
    </location>
</feature>
<dbReference type="PANTHER" id="PTHR46394:SF1">
    <property type="entry name" value="PNPLA DOMAIN-CONTAINING PROTEIN"/>
    <property type="match status" value="1"/>
</dbReference>
<dbReference type="PANTHER" id="PTHR46394">
    <property type="entry name" value="ANNEXIN"/>
    <property type="match status" value="1"/>
</dbReference>
<keyword evidence="5" id="KW-1185">Reference proteome</keyword>
<dbReference type="RefSeq" id="WP_035150972.1">
    <property type="nucleotide sequence ID" value="NZ_JAAZWO010000058.1"/>
</dbReference>
<evidence type="ECO:0000256" key="1">
    <source>
        <dbReference type="ARBA" id="ARBA00023098"/>
    </source>
</evidence>
<keyword evidence="1 2" id="KW-0443">Lipid metabolism</keyword>
<evidence type="ECO:0000313" key="4">
    <source>
        <dbReference type="EMBL" id="MBC2400193.1"/>
    </source>
</evidence>
<dbReference type="InterPro" id="IPR016035">
    <property type="entry name" value="Acyl_Trfase/lysoPLipase"/>
</dbReference>
<evidence type="ECO:0000256" key="2">
    <source>
        <dbReference type="PROSITE-ProRule" id="PRU01161"/>
    </source>
</evidence>
<feature type="short sequence motif" description="DGA/G" evidence="2">
    <location>
        <begin position="186"/>
        <end position="188"/>
    </location>
</feature>
<sequence length="305" mass="34842">MYANGIFEGGGMRAIGIVGALSYFEKERYTWQNVAGTSAGALIATLIAAGYSAKDLKNMLVNLNFLKFLDTDKLQRFPLVGKALGFFKEKGIYSGDYLEEWINKLLINKKIYNFGDLKNNGNYRLKIIASDITKKKILILPDDLYSYGINPDSFSIAKAVRMSISIPFYFKPVELQYKNNISYIVDGGVCCNFPIEIFDNDPIPKLPTFGFKFENSNISYTSMGKTDPLSFLFDIADTMKCTQNNPWKKSKNIDRTIFIPTMEVDPIEFNISKEKSISLFKSGYRAARDFLQTWHFEQYINKYYS</sequence>
<reference evidence="4 5" key="1">
    <citation type="submission" date="2020-04" db="EMBL/GenBank/DDBJ databases">
        <title>Genomic insights into acetone-butanol-ethanol (ABE) fermentation by sequencing solventogenic clostridia strains.</title>
        <authorList>
            <person name="Brown S."/>
        </authorList>
    </citation>
    <scope>NUCLEOTIDE SEQUENCE [LARGE SCALE GENOMIC DNA]</scope>
    <source>
        <strain evidence="4 5">DJ011</strain>
    </source>
</reference>
<proteinExistence type="predicted"/>
<dbReference type="Gene3D" id="3.40.1090.10">
    <property type="entry name" value="Cytosolic phospholipase A2 catalytic domain"/>
    <property type="match status" value="2"/>
</dbReference>
<evidence type="ECO:0000313" key="5">
    <source>
        <dbReference type="Proteomes" id="UP000563151"/>
    </source>
</evidence>
<comment type="caution">
    <text evidence="4">The sequence shown here is derived from an EMBL/GenBank/DDBJ whole genome shotgun (WGS) entry which is preliminary data.</text>
</comment>
<dbReference type="AlphaFoldDB" id="A0A923J3E7"/>
<dbReference type="Proteomes" id="UP000563151">
    <property type="component" value="Unassembled WGS sequence"/>
</dbReference>
<accession>A0A923J3E7</accession>
<gene>
    <name evidence="4" type="ORF">HGG79_20950</name>
</gene>
<evidence type="ECO:0000259" key="3">
    <source>
        <dbReference type="PROSITE" id="PS51635"/>
    </source>
</evidence>